<dbReference type="AlphaFoldDB" id="Q5FKR9"/>
<keyword evidence="2" id="KW-1185">Reference proteome</keyword>
<dbReference type="Proteomes" id="UP000006381">
    <property type="component" value="Chromosome"/>
</dbReference>
<dbReference type="STRING" id="272621.LBA0844"/>
<evidence type="ECO:0000313" key="2">
    <source>
        <dbReference type="Proteomes" id="UP000006381"/>
    </source>
</evidence>
<sequence>MTSVSQKNLLKLAEENKRNGNLEAAIQNLEEALRGEYSLEVILQLCELYCANNQEDQAYALIKEEPDLFSNQQIFEMYCKILEKNNYFIEALQLKNLGQIDLLLEVKPVSEQAQQKIMQNFKQKKQINQFDYARLHKLNLINFKSFAQSLLLDPTIDFAVRLSICEDLVRLGLTDEFKVWVAGNMESFIPANVSLLEKNAKYREIISAIGARFSHNPSQLPLMIGEVNLVVGSLYPKINKYIDEPDSFASDLVSYLQQKNGRNHHKLFEDVYQNLPN</sequence>
<dbReference type="EMBL" id="CP000033">
    <property type="protein sequence ID" value="AAV42705.1"/>
    <property type="molecule type" value="Genomic_DNA"/>
</dbReference>
<dbReference type="eggNOG" id="ENOG5030489">
    <property type="taxonomic scope" value="Bacteria"/>
</dbReference>
<dbReference type="RefSeq" id="WP_011254267.1">
    <property type="nucleotide sequence ID" value="NC_006814.3"/>
</dbReference>
<dbReference type="PATRIC" id="fig|272621.13.peg.806"/>
<reference evidence="1 2" key="1">
    <citation type="journal article" date="2005" name="Proc. Natl. Acad. Sci. U.S.A.">
        <title>Complete genome sequence of the probiotic lactic acid bacterium Lactobacillus acidophilus NCFM.</title>
        <authorList>
            <person name="Altermann E."/>
            <person name="Russell W.M."/>
            <person name="Azcarate-Peril M.A."/>
            <person name="Barrangou R."/>
            <person name="Buck B.L."/>
            <person name="McAuliffe O."/>
            <person name="Souther N."/>
            <person name="Dobson A."/>
            <person name="Duong T."/>
            <person name="Callanan M."/>
            <person name="Lick S."/>
            <person name="Hamrick A."/>
            <person name="Cano R."/>
            <person name="Klaenhammer T.R."/>
        </authorList>
    </citation>
    <scope>NUCLEOTIDE SEQUENCE [LARGE SCALE GENOMIC DNA]</scope>
    <source>
        <strain evidence="2">ATCC 700396 / NCK56 / N2 / NCFM</strain>
    </source>
</reference>
<evidence type="ECO:0000313" key="1">
    <source>
        <dbReference type="EMBL" id="AAV42705.1"/>
    </source>
</evidence>
<accession>Q5FKR9</accession>
<dbReference type="OrthoDB" id="2304952at2"/>
<dbReference type="BioCyc" id="LACI272621:G1G49-855-MONOMER"/>
<protein>
    <recommendedName>
        <fullName evidence="3">Tetratricopeptide repeat protein</fullName>
    </recommendedName>
</protein>
<proteinExistence type="predicted"/>
<dbReference type="HOGENOM" id="CLU_1003965_0_0_9"/>
<dbReference type="KEGG" id="lac:LBA0844"/>
<evidence type="ECO:0008006" key="3">
    <source>
        <dbReference type="Google" id="ProtNLM"/>
    </source>
</evidence>
<dbReference type="GeneID" id="93290033"/>
<organism evidence="2">
    <name type="scientific">Lactobacillus acidophilus (strain ATCC 700396 / NCK56 / N2 / NCFM)</name>
    <dbReference type="NCBI Taxonomy" id="272621"/>
    <lineage>
        <taxon>Bacteria</taxon>
        <taxon>Bacillati</taxon>
        <taxon>Bacillota</taxon>
        <taxon>Bacilli</taxon>
        <taxon>Lactobacillales</taxon>
        <taxon>Lactobacillaceae</taxon>
        <taxon>Lactobacillus</taxon>
    </lineage>
</organism>
<name>Q5FKR9_LACAC</name>
<gene>
    <name evidence="1" type="ordered locus">LBA0844</name>
</gene>